<evidence type="ECO:0000313" key="2">
    <source>
        <dbReference type="Proteomes" id="UP000183832"/>
    </source>
</evidence>
<gene>
    <name evidence="1" type="ORF">CLUMA_CG006685</name>
</gene>
<name>A0A1J1I038_9DIPT</name>
<accession>A0A1J1I038</accession>
<protein>
    <submittedName>
        <fullName evidence="1">CLUMA_CG006685, isoform A</fullName>
    </submittedName>
</protein>
<proteinExistence type="predicted"/>
<sequence>MAFEWLLNNKPNPISTLLNIQKSQQTYLKTILNSTQFGKTFLFVNGVHQKRLLHDDSFQVFVQLLQMILLGNGRIDSFCYPKIDLCTANFVKYQEQKK</sequence>
<keyword evidence="2" id="KW-1185">Reference proteome</keyword>
<dbReference type="AlphaFoldDB" id="A0A1J1I038"/>
<dbReference type="EMBL" id="CVRI01000036">
    <property type="protein sequence ID" value="CRK92932.1"/>
    <property type="molecule type" value="Genomic_DNA"/>
</dbReference>
<organism evidence="1 2">
    <name type="scientific">Clunio marinus</name>
    <dbReference type="NCBI Taxonomy" id="568069"/>
    <lineage>
        <taxon>Eukaryota</taxon>
        <taxon>Metazoa</taxon>
        <taxon>Ecdysozoa</taxon>
        <taxon>Arthropoda</taxon>
        <taxon>Hexapoda</taxon>
        <taxon>Insecta</taxon>
        <taxon>Pterygota</taxon>
        <taxon>Neoptera</taxon>
        <taxon>Endopterygota</taxon>
        <taxon>Diptera</taxon>
        <taxon>Nematocera</taxon>
        <taxon>Chironomoidea</taxon>
        <taxon>Chironomidae</taxon>
        <taxon>Clunio</taxon>
    </lineage>
</organism>
<reference evidence="1 2" key="1">
    <citation type="submission" date="2015-04" db="EMBL/GenBank/DDBJ databases">
        <authorList>
            <person name="Syromyatnikov M.Y."/>
            <person name="Popov V.N."/>
        </authorList>
    </citation>
    <scope>NUCLEOTIDE SEQUENCE [LARGE SCALE GENOMIC DNA]</scope>
</reference>
<evidence type="ECO:0000313" key="1">
    <source>
        <dbReference type="EMBL" id="CRK92932.1"/>
    </source>
</evidence>
<dbReference type="Proteomes" id="UP000183832">
    <property type="component" value="Unassembled WGS sequence"/>
</dbReference>